<dbReference type="InterPro" id="IPR057369">
    <property type="entry name" value="VG15"/>
</dbReference>
<sequence>MSDLTDSMFADIVREFNRSSAFDTATQGLWLSEAVPEIWTPRAAAANDLAADFYKRSAPNLIFDVVTALIPKPQTIAGQVAWALTQTVALHALTAVAQRDLYGQARRTITDNVRKETGAKWARHAKPDACRFCQMTATRGAVYGSEETAKYDMDSYAVKILRVDRYHKNCRCVAVPVRPGMTYEPPEYVERWNADYAEAAKLAGGARTAKSIMAAYRQMDSNK</sequence>
<dbReference type="EMBL" id="JNFP01000075">
    <property type="protein sequence ID" value="KIA60256.1"/>
    <property type="molecule type" value="Genomic_DNA"/>
</dbReference>
<dbReference type="Proteomes" id="UP000031364">
    <property type="component" value="Unassembled WGS sequence"/>
</dbReference>
<protein>
    <recommendedName>
        <fullName evidence="3">Phage head morphogenesis domain-containing protein</fullName>
    </recommendedName>
</protein>
<name>A0ABR4Z4L5_9NOCA</name>
<reference evidence="1 2" key="1">
    <citation type="journal article" date="2014" name="Int. J. Syst. Evol. Microbiol.">
        <title>Nocardia vulneris sp. nov., isolated from wounds of human patients in North America.</title>
        <authorList>
            <person name="Lasker B.A."/>
            <person name="Bell M."/>
            <person name="Klenk H.P."/>
            <person name="Sproer C."/>
            <person name="Schumann C."/>
            <person name="Schumann P."/>
            <person name="Brown J.M."/>
        </authorList>
    </citation>
    <scope>NUCLEOTIDE SEQUENCE [LARGE SCALE GENOMIC DNA]</scope>
    <source>
        <strain evidence="1 2">W9851</strain>
    </source>
</reference>
<evidence type="ECO:0008006" key="3">
    <source>
        <dbReference type="Google" id="ProtNLM"/>
    </source>
</evidence>
<proteinExistence type="predicted"/>
<organism evidence="1 2">
    <name type="scientific">Nocardia vulneris</name>
    <dbReference type="NCBI Taxonomy" id="1141657"/>
    <lineage>
        <taxon>Bacteria</taxon>
        <taxon>Bacillati</taxon>
        <taxon>Actinomycetota</taxon>
        <taxon>Actinomycetes</taxon>
        <taxon>Mycobacteriales</taxon>
        <taxon>Nocardiaceae</taxon>
        <taxon>Nocardia</taxon>
    </lineage>
</organism>
<gene>
    <name evidence="1" type="ORF">FG87_38300</name>
</gene>
<evidence type="ECO:0000313" key="1">
    <source>
        <dbReference type="EMBL" id="KIA60256.1"/>
    </source>
</evidence>
<comment type="caution">
    <text evidence="1">The sequence shown here is derived from an EMBL/GenBank/DDBJ whole genome shotgun (WGS) entry which is preliminary data.</text>
</comment>
<accession>A0ABR4Z4L5</accession>
<keyword evidence="2" id="KW-1185">Reference proteome</keyword>
<evidence type="ECO:0000313" key="2">
    <source>
        <dbReference type="Proteomes" id="UP000031364"/>
    </source>
</evidence>
<dbReference type="Pfam" id="PF25310">
    <property type="entry name" value="VG15"/>
    <property type="match status" value="1"/>
</dbReference>